<reference evidence="2" key="1">
    <citation type="submission" date="2022-10" db="EMBL/GenBank/DDBJ databases">
        <title>The complete genomes of actinobacterial strains from the NBC collection.</title>
        <authorList>
            <person name="Joergensen T.S."/>
            <person name="Alvarez Arevalo M."/>
            <person name="Sterndorff E.B."/>
            <person name="Faurdal D."/>
            <person name="Vuksanovic O."/>
            <person name="Mourched A.-S."/>
            <person name="Charusanti P."/>
            <person name="Shaw S."/>
            <person name="Blin K."/>
            <person name="Weber T."/>
        </authorList>
    </citation>
    <scope>NUCLEOTIDE SEQUENCE</scope>
    <source>
        <strain evidence="2">NBC_00008</strain>
    </source>
</reference>
<feature type="region of interest" description="Disordered" evidence="1">
    <location>
        <begin position="1"/>
        <end position="38"/>
    </location>
</feature>
<organism evidence="2">
    <name type="scientific">Streptomyces sp. NBC_00008</name>
    <dbReference type="NCBI Taxonomy" id="2903610"/>
    <lineage>
        <taxon>Bacteria</taxon>
        <taxon>Bacillati</taxon>
        <taxon>Actinomycetota</taxon>
        <taxon>Actinomycetes</taxon>
        <taxon>Kitasatosporales</taxon>
        <taxon>Streptomycetaceae</taxon>
        <taxon>Streptomyces</taxon>
    </lineage>
</organism>
<dbReference type="InterPro" id="IPR038287">
    <property type="entry name" value="Cse2_sf"/>
</dbReference>
<dbReference type="EMBL" id="CP108313">
    <property type="protein sequence ID" value="WTW67860.1"/>
    <property type="molecule type" value="Genomic_DNA"/>
</dbReference>
<feature type="region of interest" description="Disordered" evidence="1">
    <location>
        <begin position="230"/>
        <end position="249"/>
    </location>
</feature>
<gene>
    <name evidence="2" type="primary">casB</name>
    <name evidence="2" type="ORF">OG398_06060</name>
</gene>
<dbReference type="Gene3D" id="1.10.520.40">
    <property type="entry name" value="CRISPR-associated protein Cse2"/>
    <property type="match status" value="1"/>
</dbReference>
<dbReference type="CDD" id="cd09670">
    <property type="entry name" value="Cse2_I-E"/>
    <property type="match status" value="1"/>
</dbReference>
<dbReference type="NCBIfam" id="TIGR02548">
    <property type="entry name" value="casB_cse2"/>
    <property type="match status" value="1"/>
</dbReference>
<feature type="compositionally biased region" description="Pro residues" evidence="1">
    <location>
        <begin position="1"/>
        <end position="10"/>
    </location>
</feature>
<evidence type="ECO:0000256" key="1">
    <source>
        <dbReference type="SAM" id="MobiDB-lite"/>
    </source>
</evidence>
<accession>A0AAU2VJW2</accession>
<dbReference type="Pfam" id="PF09485">
    <property type="entry name" value="CRISPR_Cse2"/>
    <property type="match status" value="1"/>
</dbReference>
<dbReference type="AlphaFoldDB" id="A0AAU2VJW2"/>
<sequence>MSTPTQPPLQDPDSSPTAPAGRIPRQAGKLREGRSRAFTSWVVQVSREDPGARSALRSGLRKDLDSVRRMHRLVAPWLPESRSEDMERAYYAVAAMIAAQPRSAMAVPEGTTESPEQPDADKSPAVKARRRRASLGTAFATAVTEGPGREKEMRAGTAESRLNLLTRQSVNGLHRHLPASVGYLSSLGVDVDWAQILDDLSNWRRDSGRISRTWLQDFYRARDRDLARRADEADEQDLAVEAATASTVS</sequence>
<proteinExistence type="predicted"/>
<protein>
    <submittedName>
        <fullName evidence="2">Type I-E CRISPR-associated protein Cse2/CasB</fullName>
    </submittedName>
</protein>
<feature type="region of interest" description="Disordered" evidence="1">
    <location>
        <begin position="104"/>
        <end position="126"/>
    </location>
</feature>
<name>A0AAU2VJW2_9ACTN</name>
<evidence type="ECO:0000313" key="2">
    <source>
        <dbReference type="EMBL" id="WTW67860.1"/>
    </source>
</evidence>
<dbReference type="InterPro" id="IPR013382">
    <property type="entry name" value="CRISPR-assoc_prot_Cse2"/>
</dbReference>